<name>A0A5C5YUP9_9BACT</name>
<dbReference type="AlphaFoldDB" id="A0A5C5YUP9"/>
<keyword evidence="3" id="KW-1185">Reference proteome</keyword>
<dbReference type="InterPro" id="IPR036291">
    <property type="entry name" value="NAD(P)-bd_dom_sf"/>
</dbReference>
<dbReference type="Pfam" id="PF01408">
    <property type="entry name" value="GFO_IDH_MocA"/>
    <property type="match status" value="1"/>
</dbReference>
<dbReference type="Gene3D" id="3.40.50.720">
    <property type="entry name" value="NAD(P)-binding Rossmann-like Domain"/>
    <property type="match status" value="1"/>
</dbReference>
<organism evidence="2 3">
    <name type="scientific">Posidoniimonas polymericola</name>
    <dbReference type="NCBI Taxonomy" id="2528002"/>
    <lineage>
        <taxon>Bacteria</taxon>
        <taxon>Pseudomonadati</taxon>
        <taxon>Planctomycetota</taxon>
        <taxon>Planctomycetia</taxon>
        <taxon>Pirellulales</taxon>
        <taxon>Lacipirellulaceae</taxon>
        <taxon>Posidoniimonas</taxon>
    </lineage>
</organism>
<protein>
    <submittedName>
        <fullName evidence="2">Oxidoreductase family, NAD-binding Rossmann fold</fullName>
    </submittedName>
</protein>
<accession>A0A5C5YUP9</accession>
<dbReference type="OrthoDB" id="2923860at2"/>
<dbReference type="EMBL" id="SJPO01000002">
    <property type="protein sequence ID" value="TWT78383.1"/>
    <property type="molecule type" value="Genomic_DNA"/>
</dbReference>
<feature type="domain" description="Gfo/Idh/MocA-like oxidoreductase N-terminal" evidence="1">
    <location>
        <begin position="31"/>
        <end position="119"/>
    </location>
</feature>
<evidence type="ECO:0000313" key="3">
    <source>
        <dbReference type="Proteomes" id="UP000318478"/>
    </source>
</evidence>
<evidence type="ECO:0000313" key="2">
    <source>
        <dbReference type="EMBL" id="TWT78383.1"/>
    </source>
</evidence>
<evidence type="ECO:0000259" key="1">
    <source>
        <dbReference type="Pfam" id="PF01408"/>
    </source>
</evidence>
<dbReference type="SUPFAM" id="SSF51735">
    <property type="entry name" value="NAD(P)-binding Rossmann-fold domains"/>
    <property type="match status" value="1"/>
</dbReference>
<dbReference type="GO" id="GO:0000166">
    <property type="term" value="F:nucleotide binding"/>
    <property type="evidence" value="ECO:0007669"/>
    <property type="project" value="InterPro"/>
</dbReference>
<dbReference type="Proteomes" id="UP000318478">
    <property type="component" value="Unassembled WGS sequence"/>
</dbReference>
<dbReference type="RefSeq" id="WP_146584799.1">
    <property type="nucleotide sequence ID" value="NZ_SJPO01000002.1"/>
</dbReference>
<comment type="caution">
    <text evidence="2">The sequence shown here is derived from an EMBL/GenBank/DDBJ whole genome shotgun (WGS) entry which is preliminary data.</text>
</comment>
<dbReference type="InterPro" id="IPR000683">
    <property type="entry name" value="Gfo/Idh/MocA-like_OxRdtase_N"/>
</dbReference>
<gene>
    <name evidence="2" type="ORF">Pla123a_11740</name>
</gene>
<proteinExistence type="predicted"/>
<reference evidence="2 3" key="1">
    <citation type="submission" date="2019-02" db="EMBL/GenBank/DDBJ databases">
        <title>Deep-cultivation of Planctomycetes and their phenomic and genomic characterization uncovers novel biology.</title>
        <authorList>
            <person name="Wiegand S."/>
            <person name="Jogler M."/>
            <person name="Boedeker C."/>
            <person name="Pinto D."/>
            <person name="Vollmers J."/>
            <person name="Rivas-Marin E."/>
            <person name="Kohn T."/>
            <person name="Peeters S.H."/>
            <person name="Heuer A."/>
            <person name="Rast P."/>
            <person name="Oberbeckmann S."/>
            <person name="Bunk B."/>
            <person name="Jeske O."/>
            <person name="Meyerdierks A."/>
            <person name="Storesund J.E."/>
            <person name="Kallscheuer N."/>
            <person name="Luecker S."/>
            <person name="Lage O.M."/>
            <person name="Pohl T."/>
            <person name="Merkel B.J."/>
            <person name="Hornburger P."/>
            <person name="Mueller R.-W."/>
            <person name="Bruemmer F."/>
            <person name="Labrenz M."/>
            <person name="Spormann A.M."/>
            <person name="Op Den Camp H."/>
            <person name="Overmann J."/>
            <person name="Amann R."/>
            <person name="Jetten M.S.M."/>
            <person name="Mascher T."/>
            <person name="Medema M.H."/>
            <person name="Devos D.P."/>
            <person name="Kaster A.-K."/>
            <person name="Ovreas L."/>
            <person name="Rohde M."/>
            <person name="Galperin M.Y."/>
            <person name="Jogler C."/>
        </authorList>
    </citation>
    <scope>NUCLEOTIDE SEQUENCE [LARGE SCALE GENOMIC DNA]</scope>
    <source>
        <strain evidence="2 3">Pla123a</strain>
    </source>
</reference>
<sequence length="279" mass="30690">MPTGRIGLVDDCLDNFHAKTYLAAFRSELADRGWEVTGAFALQNGESRRFADEHRVPLVDSIDDLASHVDAFAILAPSSPQTHLPLCEQVLPYAKPTFVDKTFAVDYGQACSVFDLADRFATPVQTTSALRSTNIQAYCRQLRAPIRSITVWAGGDTFDEYGVHPVELVISCLAVAPSRLVTSTSDPLMTILLDFPDGVAATIHFNAREHLPFEALVESAEDKRLLRVDDSRLFVDAARGILDFFDAGQPLVPREQTLSVMRILDAAKRPEAGTKWVGL</sequence>